<dbReference type="Proteomes" id="UP000236732">
    <property type="component" value="Unassembled WGS sequence"/>
</dbReference>
<dbReference type="AlphaFoldDB" id="A0A1H6F1I9"/>
<dbReference type="EMBL" id="FNVT01000049">
    <property type="protein sequence ID" value="SEH03932.1"/>
    <property type="molecule type" value="Genomic_DNA"/>
</dbReference>
<dbReference type="OrthoDB" id="3522556at2"/>
<keyword evidence="2" id="KW-1185">Reference proteome</keyword>
<reference evidence="1 2" key="1">
    <citation type="submission" date="2016-10" db="EMBL/GenBank/DDBJ databases">
        <authorList>
            <person name="de Groot N.N."/>
        </authorList>
    </citation>
    <scope>NUCLEOTIDE SEQUENCE [LARGE SCALE GENOMIC DNA]</scope>
    <source>
        <strain evidence="1 2">CGMCC 4.7037</strain>
    </source>
</reference>
<dbReference type="RefSeq" id="WP_103964848.1">
    <property type="nucleotide sequence ID" value="NZ_FNVT01000049.1"/>
</dbReference>
<protein>
    <recommendedName>
        <fullName evidence="3">PE-PGRS family protein</fullName>
    </recommendedName>
</protein>
<accession>A0A1H6F1I9</accession>
<evidence type="ECO:0000313" key="2">
    <source>
        <dbReference type="Proteomes" id="UP000236732"/>
    </source>
</evidence>
<name>A0A1H6F1I9_9ACTN</name>
<evidence type="ECO:0000313" key="1">
    <source>
        <dbReference type="EMBL" id="SEH03932.1"/>
    </source>
</evidence>
<gene>
    <name evidence="1" type="ORF">SAMN05444920_1492</name>
</gene>
<evidence type="ECO:0008006" key="3">
    <source>
        <dbReference type="Google" id="ProtNLM"/>
    </source>
</evidence>
<proteinExistence type="predicted"/>
<sequence length="287" mass="32813">MSVMELGEEWAYRERSRALGDPVHRVKIVKIRDSDDSIRIRRLDGDGAGLQEWVSYTSLLDRWTDIEPRLNDERRLLAVREVSSAAGTTVEYEAALLVVKNCGLGRRVILGRSKTETGVLRIDKPAGVADRLGLTPEELTDDPLAFRDRHGALISPWRAARRLMPTIATTFSEEIIEAIHREETELHSEVLYGYSHRQSWEDTREERKVRLREREPVHTLVRQWCGQEAVERFDELIALRNEVVRLGKLLDRAVEALRKRGATATAATIESDLGVPIAMLMDRDRRT</sequence>
<organism evidence="1 2">
    <name type="scientific">Nonomuraea solani</name>
    <dbReference type="NCBI Taxonomy" id="1144553"/>
    <lineage>
        <taxon>Bacteria</taxon>
        <taxon>Bacillati</taxon>
        <taxon>Actinomycetota</taxon>
        <taxon>Actinomycetes</taxon>
        <taxon>Streptosporangiales</taxon>
        <taxon>Streptosporangiaceae</taxon>
        <taxon>Nonomuraea</taxon>
    </lineage>
</organism>